<evidence type="ECO:0000256" key="3">
    <source>
        <dbReference type="ARBA" id="ARBA00030098"/>
    </source>
</evidence>
<comment type="subcellular location">
    <subcellularLocation>
        <location evidence="1">Host cytoplasm</location>
    </subcellularLocation>
</comment>
<evidence type="ECO:0000256" key="1">
    <source>
        <dbReference type="ARBA" id="ARBA00004192"/>
    </source>
</evidence>
<evidence type="ECO:0000256" key="2">
    <source>
        <dbReference type="ARBA" id="ARBA00023200"/>
    </source>
</evidence>
<dbReference type="PROSITE" id="PS51920">
    <property type="entry name" value="SARS_9B"/>
    <property type="match status" value="1"/>
</dbReference>
<name>A0A2R3SV11_SARS</name>
<evidence type="ECO:0000313" key="5">
    <source>
        <dbReference type="EMBL" id="AVP78050.1"/>
    </source>
</evidence>
<protein>
    <recommendedName>
        <fullName evidence="3">Accessory protein 9b</fullName>
    </recommendedName>
    <alternativeName>
        <fullName evidence="4">ORF-9b</fullName>
    </alternativeName>
</protein>
<dbReference type="InterPro" id="IPR037223">
    <property type="entry name" value="Protein_9b_SARS"/>
</dbReference>
<dbReference type="CDD" id="cd21955">
    <property type="entry name" value="SARS-CoV_ORF9b"/>
    <property type="match status" value="1"/>
</dbReference>
<sequence length="97" mass="10707">MDPKTRVVHPALHLVDPQIQVTIAKTESAMVHDLNNVDPKAYPIILHLGSPLSLNMARKTLRSLEGKVFQLTPIALKMTKLATTVELPDEFVAVTVK</sequence>
<keyword evidence="2" id="KW-1035">Host cytoplasm</keyword>
<accession>A0A2R3SV11</accession>
<dbReference type="Pfam" id="PF09399">
    <property type="entry name" value="bCoV_lipid_BD"/>
    <property type="match status" value="1"/>
</dbReference>
<dbReference type="EMBL" id="MG772934">
    <property type="protein sequence ID" value="AVP78050.1"/>
    <property type="molecule type" value="Genomic_RNA"/>
</dbReference>
<dbReference type="SUPFAM" id="SSF141666">
    <property type="entry name" value="SARS ORF9b-like"/>
    <property type="match status" value="1"/>
</dbReference>
<proteinExistence type="predicted"/>
<evidence type="ECO:0000256" key="4">
    <source>
        <dbReference type="ARBA" id="ARBA00031734"/>
    </source>
</evidence>
<dbReference type="InterPro" id="IPR018542">
    <property type="entry name" value="Protein_9b_Betacoronavirus"/>
</dbReference>
<dbReference type="GO" id="GO:0030430">
    <property type="term" value="C:host cell cytoplasm"/>
    <property type="evidence" value="ECO:0007669"/>
    <property type="project" value="UniProtKB-SubCell"/>
</dbReference>
<dbReference type="SMR" id="A0A2R3SV11"/>
<reference evidence="5" key="1">
    <citation type="journal article" date="2018" name="Emerg. Microbes Infect.">
        <title>Genomic characterization and infectivity of a novel SARS-like coronavirus in Chinese bats.</title>
        <authorList>
            <person name="Hu D."/>
            <person name="Zhu C."/>
            <person name="Ai L."/>
            <person name="He T."/>
            <person name="Wang Y."/>
            <person name="Ye F."/>
            <person name="Yang L."/>
            <person name="Ding C."/>
            <person name="Zhu X."/>
            <person name="Lv R."/>
            <person name="Zhu J."/>
            <person name="Hassan B."/>
            <person name="Feng Y."/>
            <person name="Tan W."/>
            <person name="Wang C."/>
        </authorList>
    </citation>
    <scope>NUCLEOTIDE SEQUENCE</scope>
    <source>
        <strain evidence="5">Bat-SL-CoVZXC21</strain>
    </source>
</reference>
<organism evidence="5">
    <name type="scientific">Bat SARS-like coronavirus</name>
    <dbReference type="NCBI Taxonomy" id="1508227"/>
    <lineage>
        <taxon>Viruses</taxon>
        <taxon>Riboviria</taxon>
        <taxon>Orthornavirae</taxon>
        <taxon>Pisuviricota</taxon>
        <taxon>Pisoniviricetes</taxon>
        <taxon>Nidovirales</taxon>
        <taxon>Cornidovirineae</taxon>
        <taxon>Coronaviridae</taxon>
        <taxon>Orthocoronavirinae</taxon>
        <taxon>Betacoronavirus</taxon>
        <taxon>Sarbecovirus</taxon>
        <taxon>Betacoronavirus pandemicum</taxon>
        <taxon>Severe acute respiratory syndrome coronavirus</taxon>
    </lineage>
</organism>